<dbReference type="EMBL" id="JBDIZK010000017">
    <property type="protein sequence ID" value="MEN3749781.1"/>
    <property type="molecule type" value="Genomic_DNA"/>
</dbReference>
<feature type="transmembrane region" description="Helical" evidence="10">
    <location>
        <begin position="41"/>
        <end position="57"/>
    </location>
</feature>
<keyword evidence="7 10" id="KW-0812">Transmembrane</keyword>
<evidence type="ECO:0000313" key="12">
    <source>
        <dbReference type="Proteomes" id="UP001427805"/>
    </source>
</evidence>
<evidence type="ECO:0000256" key="5">
    <source>
        <dbReference type="ARBA" id="ARBA00022448"/>
    </source>
</evidence>
<feature type="transmembrane region" description="Helical" evidence="10">
    <location>
        <begin position="12"/>
        <end position="34"/>
    </location>
</feature>
<sequence length="206" mass="23253">MSASPTDMLSQFVHWVGFSPIEYVATVLGLANVALIVRRSIWNYPFGLAMVALYGWVFLGERLYSDALLQIFFFVVQIYGWWNWQRSRAEAGEVAVRRLAPRAWHAWLLGCLVATALWGAMMHALTDAHFPWWDGGIAMLSVAAQILQSRRYLESWLLWIMVDLLAIPLFAVKGLLPTTGLYVIFLALSVAGFFQWRSAARARAAA</sequence>
<comment type="similarity">
    <text evidence="3">Belongs to the nicotinamide ribonucleoside (NR) uptake permease (TC 4.B.1) family.</text>
</comment>
<name>A0ABV0BG39_9SPHN</name>
<feature type="transmembrane region" description="Helical" evidence="10">
    <location>
        <begin position="182"/>
        <end position="200"/>
    </location>
</feature>
<dbReference type="NCBIfam" id="TIGR01528">
    <property type="entry name" value="NMN_trans_PnuC"/>
    <property type="match status" value="1"/>
</dbReference>
<gene>
    <name evidence="11" type="primary">pnuC</name>
    <name evidence="11" type="ORF">TPR58_21595</name>
</gene>
<feature type="transmembrane region" description="Helical" evidence="10">
    <location>
        <begin position="103"/>
        <end position="124"/>
    </location>
</feature>
<keyword evidence="5" id="KW-0813">Transport</keyword>
<reference evidence="11 12" key="1">
    <citation type="submission" date="2024-05" db="EMBL/GenBank/DDBJ databases">
        <title>Sphingomonas sp. HF-S3 16S ribosomal RNA gene Genome sequencing and assembly.</title>
        <authorList>
            <person name="Lee H."/>
        </authorList>
    </citation>
    <scope>NUCLEOTIDE SEQUENCE [LARGE SCALE GENOMIC DNA]</scope>
    <source>
        <strain evidence="11 12">HF-S3</strain>
    </source>
</reference>
<evidence type="ECO:0000256" key="3">
    <source>
        <dbReference type="ARBA" id="ARBA00006669"/>
    </source>
</evidence>
<dbReference type="Proteomes" id="UP001427805">
    <property type="component" value="Unassembled WGS sequence"/>
</dbReference>
<keyword evidence="9 10" id="KW-0472">Membrane</keyword>
<evidence type="ECO:0000256" key="9">
    <source>
        <dbReference type="ARBA" id="ARBA00023136"/>
    </source>
</evidence>
<proteinExistence type="inferred from homology"/>
<keyword evidence="8 10" id="KW-1133">Transmembrane helix</keyword>
<comment type="function">
    <text evidence="1">Required for nicotinamide riboside transport across the inner membrane.</text>
</comment>
<dbReference type="PANTHER" id="PTHR36122:SF2">
    <property type="entry name" value="NICOTINAMIDE RIBOSIDE TRANSPORTER PNUC"/>
    <property type="match status" value="1"/>
</dbReference>
<dbReference type="PANTHER" id="PTHR36122">
    <property type="entry name" value="NICOTINAMIDE RIBOSIDE TRANSPORTER PNUC"/>
    <property type="match status" value="1"/>
</dbReference>
<feature type="transmembrane region" description="Helical" evidence="10">
    <location>
        <begin position="63"/>
        <end position="82"/>
    </location>
</feature>
<comment type="subcellular location">
    <subcellularLocation>
        <location evidence="2">Cell membrane</location>
        <topology evidence="2">Multi-pass membrane protein</topology>
    </subcellularLocation>
</comment>
<evidence type="ECO:0000256" key="8">
    <source>
        <dbReference type="ARBA" id="ARBA00022989"/>
    </source>
</evidence>
<organism evidence="11 12">
    <name type="scientific">Sphingomonas rustica</name>
    <dbReference type="NCBI Taxonomy" id="3103142"/>
    <lineage>
        <taxon>Bacteria</taxon>
        <taxon>Pseudomonadati</taxon>
        <taxon>Pseudomonadota</taxon>
        <taxon>Alphaproteobacteria</taxon>
        <taxon>Sphingomonadales</taxon>
        <taxon>Sphingomonadaceae</taxon>
        <taxon>Sphingomonas</taxon>
    </lineage>
</organism>
<dbReference type="Pfam" id="PF04973">
    <property type="entry name" value="NMN_transporter"/>
    <property type="match status" value="1"/>
</dbReference>
<evidence type="ECO:0000256" key="1">
    <source>
        <dbReference type="ARBA" id="ARBA00002672"/>
    </source>
</evidence>
<evidence type="ECO:0000256" key="10">
    <source>
        <dbReference type="SAM" id="Phobius"/>
    </source>
</evidence>
<evidence type="ECO:0000256" key="4">
    <source>
        <dbReference type="ARBA" id="ARBA00017522"/>
    </source>
</evidence>
<evidence type="ECO:0000313" key="11">
    <source>
        <dbReference type="EMBL" id="MEN3749781.1"/>
    </source>
</evidence>
<dbReference type="InterPro" id="IPR006419">
    <property type="entry name" value="NMN_transpt_PnuC"/>
</dbReference>
<accession>A0ABV0BG39</accession>
<keyword evidence="6" id="KW-1003">Cell membrane</keyword>
<protein>
    <recommendedName>
        <fullName evidence="4">Nicotinamide riboside transporter PnuC</fullName>
    </recommendedName>
</protein>
<evidence type="ECO:0000256" key="2">
    <source>
        <dbReference type="ARBA" id="ARBA00004651"/>
    </source>
</evidence>
<keyword evidence="12" id="KW-1185">Reference proteome</keyword>
<comment type="caution">
    <text evidence="11">The sequence shown here is derived from an EMBL/GenBank/DDBJ whole genome shotgun (WGS) entry which is preliminary data.</text>
</comment>
<evidence type="ECO:0000256" key="7">
    <source>
        <dbReference type="ARBA" id="ARBA00022692"/>
    </source>
</evidence>
<dbReference type="RefSeq" id="WP_346248832.1">
    <property type="nucleotide sequence ID" value="NZ_JBDIZK010000017.1"/>
</dbReference>
<evidence type="ECO:0000256" key="6">
    <source>
        <dbReference type="ARBA" id="ARBA00022475"/>
    </source>
</evidence>